<dbReference type="EMBL" id="KZ678128">
    <property type="protein sequence ID" value="PSN75614.1"/>
    <property type="molecule type" value="Genomic_DNA"/>
</dbReference>
<sequence>MQPRPPGWTPSSGWRQEPCRRPHLPPMGPAKRGLASASQKSQAQLLISPVANGGDVPGRGPLLPGVRAADWCAWSAWMLACMLACMALSCVSLGAATTKIWPLLGADEHHVPHARVGHPFALAAPRHTCAACPHRSVTPVRTATASLLLSSSSRSAARPPALLAQPPPPPPPPPPFSAWSGSTNKVPGQQLRWPRNCDGHFCGDQRSNCRDWGLGCSSPRR</sequence>
<feature type="region of interest" description="Disordered" evidence="1">
    <location>
        <begin position="158"/>
        <end position="221"/>
    </location>
</feature>
<accession>A0A2T2PDA9</accession>
<name>A0A2T2PDA9_CORCC</name>
<feature type="region of interest" description="Disordered" evidence="1">
    <location>
        <begin position="1"/>
        <end position="35"/>
    </location>
</feature>
<feature type="compositionally biased region" description="Basic and acidic residues" evidence="1">
    <location>
        <begin position="195"/>
        <end position="209"/>
    </location>
</feature>
<dbReference type="AlphaFoldDB" id="A0A2T2PDA9"/>
<feature type="compositionally biased region" description="Pro residues" evidence="1">
    <location>
        <begin position="165"/>
        <end position="176"/>
    </location>
</feature>
<proteinExistence type="predicted"/>
<reference evidence="2 3" key="1">
    <citation type="journal article" date="2018" name="Front. Microbiol.">
        <title>Genome-Wide Analysis of Corynespora cassiicola Leaf Fall Disease Putative Effectors.</title>
        <authorList>
            <person name="Lopez D."/>
            <person name="Ribeiro S."/>
            <person name="Label P."/>
            <person name="Fumanal B."/>
            <person name="Venisse J.S."/>
            <person name="Kohler A."/>
            <person name="de Oliveira R.R."/>
            <person name="Labutti K."/>
            <person name="Lipzen A."/>
            <person name="Lail K."/>
            <person name="Bauer D."/>
            <person name="Ohm R.A."/>
            <person name="Barry K.W."/>
            <person name="Spatafora J."/>
            <person name="Grigoriev I.V."/>
            <person name="Martin F.M."/>
            <person name="Pujade-Renaud V."/>
        </authorList>
    </citation>
    <scope>NUCLEOTIDE SEQUENCE [LARGE SCALE GENOMIC DNA]</scope>
    <source>
        <strain evidence="2 3">Philippines</strain>
    </source>
</reference>
<gene>
    <name evidence="2" type="ORF">BS50DRAFT_43877</name>
</gene>
<protein>
    <submittedName>
        <fullName evidence="2">Uncharacterized protein</fullName>
    </submittedName>
</protein>
<evidence type="ECO:0000313" key="3">
    <source>
        <dbReference type="Proteomes" id="UP000240883"/>
    </source>
</evidence>
<organism evidence="2 3">
    <name type="scientific">Corynespora cassiicola Philippines</name>
    <dbReference type="NCBI Taxonomy" id="1448308"/>
    <lineage>
        <taxon>Eukaryota</taxon>
        <taxon>Fungi</taxon>
        <taxon>Dikarya</taxon>
        <taxon>Ascomycota</taxon>
        <taxon>Pezizomycotina</taxon>
        <taxon>Dothideomycetes</taxon>
        <taxon>Pleosporomycetidae</taxon>
        <taxon>Pleosporales</taxon>
        <taxon>Corynesporascaceae</taxon>
        <taxon>Corynespora</taxon>
    </lineage>
</organism>
<dbReference type="Proteomes" id="UP000240883">
    <property type="component" value="Unassembled WGS sequence"/>
</dbReference>
<evidence type="ECO:0000313" key="2">
    <source>
        <dbReference type="EMBL" id="PSN75614.1"/>
    </source>
</evidence>
<keyword evidence="3" id="KW-1185">Reference proteome</keyword>
<evidence type="ECO:0000256" key="1">
    <source>
        <dbReference type="SAM" id="MobiDB-lite"/>
    </source>
</evidence>